<reference evidence="4" key="1">
    <citation type="submission" date="2020-08" db="EMBL/GenBank/DDBJ databases">
        <title>Food and environmental bacterial isolates.</title>
        <authorList>
            <person name="Richter L."/>
            <person name="Du Plessis E.M."/>
            <person name="Duvenage S."/>
            <person name="Allam M."/>
            <person name="Korsten L."/>
        </authorList>
    </citation>
    <scope>NUCLEOTIDE SEQUENCE</scope>
    <source>
        <strain evidence="4">UPMP2127</strain>
    </source>
</reference>
<sequence>MSVSLRKGQSVSLRKNEHDLSSVTIGLGWDINEEKKGLLGGLFGKKEPEYDLDVIAFLCNAQGKVADLGDVENGRPSLVNGDIIFFNSQRHKSGHIWLTGDNRTGAGDGDDEQIIAQLNSLDPKYEKIVFIVQIYNGQELKQHFGKVQNAFIRAVDAKNVEMARFDLSGGAAFDGQRSMLFAELVRESTGWKLNAIGESSESDSFVSHLKNYLQ</sequence>
<evidence type="ECO:0000256" key="1">
    <source>
        <dbReference type="ARBA" id="ARBA00008775"/>
    </source>
</evidence>
<name>A0AAW3WML3_SERFO</name>
<dbReference type="InterPro" id="IPR003325">
    <property type="entry name" value="TerD"/>
</dbReference>
<dbReference type="Gene3D" id="2.60.60.30">
    <property type="entry name" value="sav2460 like domains"/>
    <property type="match status" value="1"/>
</dbReference>
<evidence type="ECO:0000313" key="4">
    <source>
        <dbReference type="EMBL" id="MBC3212016.1"/>
    </source>
</evidence>
<feature type="domain" description="TerD" evidence="3">
    <location>
        <begin position="1"/>
        <end position="202"/>
    </location>
</feature>
<proteinExistence type="inferred from homology"/>
<keyword evidence="2" id="KW-0778">Tellurium resistance</keyword>
<dbReference type="GO" id="GO:0046690">
    <property type="term" value="P:response to tellurium ion"/>
    <property type="evidence" value="ECO:0007669"/>
    <property type="project" value="UniProtKB-KW"/>
</dbReference>
<dbReference type="EMBL" id="JACNYO010000005">
    <property type="protein sequence ID" value="MBC3212016.1"/>
    <property type="molecule type" value="Genomic_DNA"/>
</dbReference>
<dbReference type="PANTHER" id="PTHR32097:SF4">
    <property type="entry name" value="GENERAL STRESS PROTEIN 16U"/>
    <property type="match status" value="1"/>
</dbReference>
<dbReference type="AlphaFoldDB" id="A0AAW3WML3"/>
<dbReference type="PANTHER" id="PTHR32097">
    <property type="entry name" value="CAMP-BINDING PROTEIN 1-RELATED"/>
    <property type="match status" value="1"/>
</dbReference>
<dbReference type="CDD" id="cd06974">
    <property type="entry name" value="TerD_like"/>
    <property type="match status" value="1"/>
</dbReference>
<evidence type="ECO:0000256" key="2">
    <source>
        <dbReference type="ARBA" id="ARBA00022686"/>
    </source>
</evidence>
<dbReference type="Proteomes" id="UP000659084">
    <property type="component" value="Unassembled WGS sequence"/>
</dbReference>
<dbReference type="RefSeq" id="WP_179252663.1">
    <property type="nucleotide sequence ID" value="NZ_JACBIV010000008.1"/>
</dbReference>
<protein>
    <submittedName>
        <fullName evidence="4">TerD family protein</fullName>
    </submittedName>
</protein>
<evidence type="ECO:0000259" key="3">
    <source>
        <dbReference type="Pfam" id="PF02342"/>
    </source>
</evidence>
<evidence type="ECO:0000313" key="5">
    <source>
        <dbReference type="Proteomes" id="UP000659084"/>
    </source>
</evidence>
<dbReference type="InterPro" id="IPR051324">
    <property type="entry name" value="Stress/Tellurium_Resist"/>
</dbReference>
<comment type="similarity">
    <text evidence="1">Belongs to the CAPAB/TerDEXZ family.</text>
</comment>
<comment type="caution">
    <text evidence="4">The sequence shown here is derived from an EMBL/GenBank/DDBJ whole genome shotgun (WGS) entry which is preliminary data.</text>
</comment>
<organism evidence="4 5">
    <name type="scientific">Serratia fonticola</name>
    <dbReference type="NCBI Taxonomy" id="47917"/>
    <lineage>
        <taxon>Bacteria</taxon>
        <taxon>Pseudomonadati</taxon>
        <taxon>Pseudomonadota</taxon>
        <taxon>Gammaproteobacteria</taxon>
        <taxon>Enterobacterales</taxon>
        <taxon>Yersiniaceae</taxon>
        <taxon>Serratia</taxon>
    </lineage>
</organism>
<accession>A0AAW3WML3</accession>
<gene>
    <name evidence="4" type="ORF">H8J20_07680</name>
</gene>
<dbReference type="Pfam" id="PF02342">
    <property type="entry name" value="TerD"/>
    <property type="match status" value="1"/>
</dbReference>